<evidence type="ECO:0000256" key="1">
    <source>
        <dbReference type="SAM" id="Phobius"/>
    </source>
</evidence>
<evidence type="ECO:0000313" key="2">
    <source>
        <dbReference type="EMBL" id="CUH93243.1"/>
    </source>
</evidence>
<dbReference type="Proteomes" id="UP000196053">
    <property type="component" value="Chromosome I"/>
</dbReference>
<evidence type="ECO:0000313" key="3">
    <source>
        <dbReference type="Proteomes" id="UP000196053"/>
    </source>
</evidence>
<keyword evidence="1" id="KW-0812">Transmembrane</keyword>
<keyword evidence="3" id="KW-1185">Reference proteome</keyword>
<name>A0A0K8J7D0_9FIRM</name>
<accession>A0A0K8J7D0</accession>
<gene>
    <name evidence="2" type="ORF">SD1D_1698</name>
</gene>
<protein>
    <submittedName>
        <fullName evidence="2">Putative membrane protein</fullName>
    </submittedName>
</protein>
<reference evidence="3" key="1">
    <citation type="submission" date="2015-09" db="EMBL/GenBank/DDBJ databases">
        <authorList>
            <person name="Wibberg D."/>
        </authorList>
    </citation>
    <scope>NUCLEOTIDE SEQUENCE [LARGE SCALE GENOMIC DNA]</scope>
    <source>
        <strain evidence="3">SD1D</strain>
    </source>
</reference>
<dbReference type="OrthoDB" id="2842408at2"/>
<proteinExistence type="predicted"/>
<dbReference type="KEGG" id="hsd:SD1D_1698"/>
<dbReference type="EMBL" id="LN879430">
    <property type="protein sequence ID" value="CUH93243.1"/>
    <property type="molecule type" value="Genomic_DNA"/>
</dbReference>
<keyword evidence="1" id="KW-1133">Transmembrane helix</keyword>
<keyword evidence="1" id="KW-0472">Membrane</keyword>
<dbReference type="RefSeq" id="WP_058258506.1">
    <property type="nucleotide sequence ID" value="NZ_DUPS01000065.1"/>
</dbReference>
<sequence>MKIAFWSNAYEKTGAFLNFAAVSIAGVMWYPYTITVFENYLSKCNLGKAFFGGHNLPDGRGGTGSYYEGRGIEGLLRRIYRGDNDPELLESYWQEVIPNHLYYIPQRGVINSELFDYELHYNLNYLINIIEENTDLCYVNLNHKNHLSSNAFLQEADLIVVNLYQNPDYLNDFFKNYSSFKSKAIYIVGNYTPKSMMTCKKISKLYDISLEDISPIPYNVDFHIACQQGSAKEFINRNYFCEKDNKNYLFIYGIRRAAFIISKKIKQANLIDKKELKPCGI</sequence>
<feature type="transmembrane region" description="Helical" evidence="1">
    <location>
        <begin position="12"/>
        <end position="32"/>
    </location>
</feature>
<organism evidence="2 3">
    <name type="scientific">Herbinix luporum</name>
    <dbReference type="NCBI Taxonomy" id="1679721"/>
    <lineage>
        <taxon>Bacteria</taxon>
        <taxon>Bacillati</taxon>
        <taxon>Bacillota</taxon>
        <taxon>Clostridia</taxon>
        <taxon>Lachnospirales</taxon>
        <taxon>Lachnospiraceae</taxon>
        <taxon>Herbinix</taxon>
    </lineage>
</organism>
<dbReference type="AlphaFoldDB" id="A0A0K8J7D0"/>